<dbReference type="SUPFAM" id="SSF52540">
    <property type="entry name" value="P-loop containing nucleoside triphosphate hydrolases"/>
    <property type="match status" value="1"/>
</dbReference>
<dbReference type="EMBL" id="CAMPGE010008128">
    <property type="protein sequence ID" value="CAI2367036.1"/>
    <property type="molecule type" value="Genomic_DNA"/>
</dbReference>
<accession>A0AAD1UFK2</accession>
<organism evidence="6 7">
    <name type="scientific">Euplotes crassus</name>
    <dbReference type="NCBI Taxonomy" id="5936"/>
    <lineage>
        <taxon>Eukaryota</taxon>
        <taxon>Sar</taxon>
        <taxon>Alveolata</taxon>
        <taxon>Ciliophora</taxon>
        <taxon>Intramacronucleata</taxon>
        <taxon>Spirotrichea</taxon>
        <taxon>Hypotrichia</taxon>
        <taxon>Euplotida</taxon>
        <taxon>Euplotidae</taxon>
        <taxon>Moneuplotes</taxon>
    </lineage>
</organism>
<dbReference type="FunFam" id="3.40.50.300:FF:001329">
    <property type="entry name" value="Small GTP-binding protein, putative"/>
    <property type="match status" value="1"/>
</dbReference>
<name>A0AAD1UFK2_EUPCR</name>
<evidence type="ECO:0000256" key="1">
    <source>
        <dbReference type="ARBA" id="ARBA00006270"/>
    </source>
</evidence>
<dbReference type="PROSITE" id="PS51419">
    <property type="entry name" value="RAB"/>
    <property type="match status" value="1"/>
</dbReference>
<dbReference type="PROSITE" id="PS51421">
    <property type="entry name" value="RAS"/>
    <property type="match status" value="1"/>
</dbReference>
<evidence type="ECO:0000256" key="5">
    <source>
        <dbReference type="SAM" id="Coils"/>
    </source>
</evidence>
<dbReference type="InterPro" id="IPR001806">
    <property type="entry name" value="Small_GTPase"/>
</dbReference>
<dbReference type="InterPro" id="IPR027417">
    <property type="entry name" value="P-loop_NTPase"/>
</dbReference>
<comment type="caution">
    <text evidence="6">The sequence shown here is derived from an EMBL/GenBank/DDBJ whole genome shotgun (WGS) entry which is preliminary data.</text>
</comment>
<dbReference type="Gene3D" id="3.40.50.300">
    <property type="entry name" value="P-loop containing nucleotide triphosphate hydrolases"/>
    <property type="match status" value="1"/>
</dbReference>
<dbReference type="GO" id="GO:0005525">
    <property type="term" value="F:GTP binding"/>
    <property type="evidence" value="ECO:0007669"/>
    <property type="project" value="UniProtKB-KW"/>
</dbReference>
<dbReference type="InterPro" id="IPR005225">
    <property type="entry name" value="Small_GTP-bd"/>
</dbReference>
<keyword evidence="7" id="KW-1185">Reference proteome</keyword>
<sequence length="480" mass="55433">MSDHKYQCNTKQCDREAAHYCICHQCFVCDRCNGNRHYGCDLMKICHGKQLRDISKLLHDFVDGLKNKAAQYDLVENIQGLEQALQDVNDVVKMFQANVAQCFEQDKHVDFSKLVFQGKQILSDIFEGTIFGNIAKSNPILRLLFDSQVLDTQNGYLIPPMGDIEALVNLKSKDLVRKLAKRNKESLEKRKLKELIEAQREVEERLKTQYLPHISELGDEINELRMEIFEANKTIKSFEDVISKKNKKIKEEIAKKSDFYLELNNLQSHSNHVHTTPSKSKNKNPETSRFSDYTHFAKIILVGASSIGKTCIIHRIAGGDMPTSFFPTIGVDFKLIKRTFGERKLKLQIWDSAGNNRFQECTEVYVAKAQCIFLVYDITEVKSFKRLESWIKVIRKDCTDDVITYLIGNKNDLGKEREISFESAAEFKTKHDLDFYFEVSAKTNEGIEELCQHACKQLIMQIDSNLKKAKPKKKKRFILF</sequence>
<dbReference type="GO" id="GO:0003924">
    <property type="term" value="F:GTPase activity"/>
    <property type="evidence" value="ECO:0007669"/>
    <property type="project" value="InterPro"/>
</dbReference>
<evidence type="ECO:0000256" key="3">
    <source>
        <dbReference type="ARBA" id="ARBA00023134"/>
    </source>
</evidence>
<proteinExistence type="inferred from homology"/>
<dbReference type="Pfam" id="PF00071">
    <property type="entry name" value="Ras"/>
    <property type="match status" value="1"/>
</dbReference>
<keyword evidence="3" id="KW-0342">GTP-binding</keyword>
<dbReference type="SMART" id="SM00174">
    <property type="entry name" value="RHO"/>
    <property type="match status" value="1"/>
</dbReference>
<dbReference type="SMART" id="SM00175">
    <property type="entry name" value="RAB"/>
    <property type="match status" value="1"/>
</dbReference>
<keyword evidence="2" id="KW-0547">Nucleotide-binding</keyword>
<dbReference type="PANTHER" id="PTHR47980">
    <property type="entry name" value="LD44762P"/>
    <property type="match status" value="1"/>
</dbReference>
<dbReference type="SMART" id="SM00176">
    <property type="entry name" value="RAN"/>
    <property type="match status" value="1"/>
</dbReference>
<dbReference type="CDD" id="cd00154">
    <property type="entry name" value="Rab"/>
    <property type="match status" value="1"/>
</dbReference>
<evidence type="ECO:0000256" key="4">
    <source>
        <dbReference type="ARBA" id="ARBA00023288"/>
    </source>
</evidence>
<evidence type="ECO:0000313" key="7">
    <source>
        <dbReference type="Proteomes" id="UP001295684"/>
    </source>
</evidence>
<dbReference type="AlphaFoldDB" id="A0AAD1UFK2"/>
<dbReference type="InterPro" id="IPR050305">
    <property type="entry name" value="Small_GTPase_Rab"/>
</dbReference>
<reference evidence="6" key="1">
    <citation type="submission" date="2023-07" db="EMBL/GenBank/DDBJ databases">
        <authorList>
            <consortium name="AG Swart"/>
            <person name="Singh M."/>
            <person name="Singh A."/>
            <person name="Seah K."/>
            <person name="Emmerich C."/>
        </authorList>
    </citation>
    <scope>NUCLEOTIDE SEQUENCE</scope>
    <source>
        <strain evidence="6">DP1</strain>
    </source>
</reference>
<evidence type="ECO:0000313" key="6">
    <source>
        <dbReference type="EMBL" id="CAI2367036.1"/>
    </source>
</evidence>
<evidence type="ECO:0000256" key="2">
    <source>
        <dbReference type="ARBA" id="ARBA00022741"/>
    </source>
</evidence>
<protein>
    <submittedName>
        <fullName evidence="6">Uncharacterized protein</fullName>
    </submittedName>
</protein>
<comment type="similarity">
    <text evidence="1">Belongs to the small GTPase superfamily. Rab family.</text>
</comment>
<dbReference type="NCBIfam" id="TIGR00231">
    <property type="entry name" value="small_GTP"/>
    <property type="match status" value="1"/>
</dbReference>
<keyword evidence="4" id="KW-0449">Lipoprotein</keyword>
<feature type="coiled-coil region" evidence="5">
    <location>
        <begin position="189"/>
        <end position="241"/>
    </location>
</feature>
<keyword evidence="5" id="KW-0175">Coiled coil</keyword>
<gene>
    <name evidence="6" type="ORF">ECRASSUSDP1_LOCUS8313</name>
</gene>
<dbReference type="SMART" id="SM00173">
    <property type="entry name" value="RAS"/>
    <property type="match status" value="1"/>
</dbReference>
<dbReference type="PRINTS" id="PR00449">
    <property type="entry name" value="RASTRNSFRMNG"/>
</dbReference>
<dbReference type="Proteomes" id="UP001295684">
    <property type="component" value="Unassembled WGS sequence"/>
</dbReference>